<dbReference type="CDD" id="cd12870">
    <property type="entry name" value="MqsA"/>
    <property type="match status" value="1"/>
</dbReference>
<proteinExistence type="predicted"/>
<name>A0A285PQI7_9FIRM</name>
<evidence type="ECO:0000313" key="2">
    <source>
        <dbReference type="Proteomes" id="UP000217549"/>
    </source>
</evidence>
<dbReference type="AlphaFoldDB" id="A0A285PQI7"/>
<dbReference type="Proteomes" id="UP000217549">
    <property type="component" value="Chromosome I"/>
</dbReference>
<dbReference type="RefSeq" id="WP_096239656.1">
    <property type="nucleotide sequence ID" value="NZ_LT907978.1"/>
</dbReference>
<dbReference type="Gene3D" id="3.10.20.860">
    <property type="match status" value="1"/>
</dbReference>
<dbReference type="NCBIfam" id="TIGR03831">
    <property type="entry name" value="YgiT_finger"/>
    <property type="match status" value="1"/>
</dbReference>
<evidence type="ECO:0000313" key="1">
    <source>
        <dbReference type="EMBL" id="SOB71868.1"/>
    </source>
</evidence>
<dbReference type="KEGG" id="ehl:EHLA_1136"/>
<protein>
    <submittedName>
        <fullName evidence="1">YgiT_finger: YgiT-type zinc finger domain</fullName>
    </submittedName>
</protein>
<dbReference type="InterPro" id="IPR022453">
    <property type="entry name" value="Znf_MqsA-type"/>
</dbReference>
<sequence length="75" mass="8572">MTCFYCKGNIETSTTTYMTDYHDCYIIIKNVPCEKCTQCGEEYLSGETLEKIENIIQKIKGVLTEIAVVDYQQTA</sequence>
<organism evidence="1 2">
    <name type="scientific">Anaerobutyricum hallii</name>
    <dbReference type="NCBI Taxonomy" id="39488"/>
    <lineage>
        <taxon>Bacteria</taxon>
        <taxon>Bacillati</taxon>
        <taxon>Bacillota</taxon>
        <taxon>Clostridia</taxon>
        <taxon>Lachnospirales</taxon>
        <taxon>Lachnospiraceae</taxon>
        <taxon>Anaerobutyricum</taxon>
    </lineage>
</organism>
<reference evidence="2" key="1">
    <citation type="submission" date="2017-09" db="EMBL/GenBank/DDBJ databases">
        <authorList>
            <person name="Shetty A S."/>
        </authorList>
    </citation>
    <scope>NUCLEOTIDE SEQUENCE [LARGE SCALE GENOMIC DNA]</scope>
</reference>
<accession>A0A285PQI7</accession>
<gene>
    <name evidence="1" type="ORF">EHLA_1136</name>
</gene>
<dbReference type="EMBL" id="LT907978">
    <property type="protein sequence ID" value="SOB71868.1"/>
    <property type="molecule type" value="Genomic_DNA"/>
</dbReference>
<keyword evidence="2" id="KW-1185">Reference proteome</keyword>